<protein>
    <recommendedName>
        <fullName evidence="3">histidine kinase</fullName>
        <ecNumber evidence="3">2.7.13.3</ecNumber>
    </recommendedName>
</protein>
<keyword evidence="6" id="KW-0808">Transferase</keyword>
<dbReference type="InterPro" id="IPR004358">
    <property type="entry name" value="Sig_transdc_His_kin-like_C"/>
</dbReference>
<evidence type="ECO:0000313" key="12">
    <source>
        <dbReference type="EMBL" id="GAA6196535.1"/>
    </source>
</evidence>
<dbReference type="PANTHER" id="PTHR44936">
    <property type="entry name" value="SENSOR PROTEIN CREC"/>
    <property type="match status" value="1"/>
</dbReference>
<keyword evidence="5" id="KW-0597">Phosphoprotein</keyword>
<dbReference type="SUPFAM" id="SSF55874">
    <property type="entry name" value="ATPase domain of HSP90 chaperone/DNA topoisomerase II/histidine kinase"/>
    <property type="match status" value="1"/>
</dbReference>
<dbReference type="SMART" id="SM00387">
    <property type="entry name" value="HATPase_c"/>
    <property type="match status" value="1"/>
</dbReference>
<dbReference type="InterPro" id="IPR003661">
    <property type="entry name" value="HisK_dim/P_dom"/>
</dbReference>
<dbReference type="Gene3D" id="1.10.287.130">
    <property type="match status" value="1"/>
</dbReference>
<reference evidence="12 13" key="1">
    <citation type="submission" date="2024-04" db="EMBL/GenBank/DDBJ databases">
        <title>Draft genome sequence of Pseudophaeobacter arcticus NBRC 116598.</title>
        <authorList>
            <person name="Miyakawa T."/>
            <person name="Kusuya Y."/>
            <person name="Miura T."/>
        </authorList>
    </citation>
    <scope>NUCLEOTIDE SEQUENCE [LARGE SCALE GENOMIC DNA]</scope>
    <source>
        <strain evidence="12 13">SU-CL00105</strain>
    </source>
</reference>
<proteinExistence type="predicted"/>
<keyword evidence="10" id="KW-0812">Transmembrane</keyword>
<dbReference type="Proteomes" id="UP001441944">
    <property type="component" value="Unassembled WGS sequence"/>
</dbReference>
<dbReference type="EMBL" id="BAABWU010000006">
    <property type="protein sequence ID" value="GAA6196535.1"/>
    <property type="molecule type" value="Genomic_DNA"/>
</dbReference>
<keyword evidence="13" id="KW-1185">Reference proteome</keyword>
<dbReference type="CDD" id="cd00082">
    <property type="entry name" value="HisKA"/>
    <property type="match status" value="1"/>
</dbReference>
<dbReference type="EC" id="2.7.13.3" evidence="3"/>
<dbReference type="SMART" id="SM00388">
    <property type="entry name" value="HisKA"/>
    <property type="match status" value="1"/>
</dbReference>
<evidence type="ECO:0000256" key="9">
    <source>
        <dbReference type="ARBA" id="ARBA00022840"/>
    </source>
</evidence>
<evidence type="ECO:0000256" key="1">
    <source>
        <dbReference type="ARBA" id="ARBA00000085"/>
    </source>
</evidence>
<comment type="caution">
    <text evidence="12">The sequence shown here is derived from an EMBL/GenBank/DDBJ whole genome shotgun (WGS) entry which is preliminary data.</text>
</comment>
<keyword evidence="10" id="KW-0472">Membrane</keyword>
<organism evidence="12 13">
    <name type="scientific">Pseudophaeobacter arcticus</name>
    <dbReference type="NCBI Taxonomy" id="385492"/>
    <lineage>
        <taxon>Bacteria</taxon>
        <taxon>Pseudomonadati</taxon>
        <taxon>Pseudomonadota</taxon>
        <taxon>Alphaproteobacteria</taxon>
        <taxon>Rhodobacterales</taxon>
        <taxon>Paracoccaceae</taxon>
        <taxon>Pseudophaeobacter</taxon>
    </lineage>
</organism>
<dbReference type="CDD" id="cd00075">
    <property type="entry name" value="HATPase"/>
    <property type="match status" value="1"/>
</dbReference>
<keyword evidence="9" id="KW-0067">ATP-binding</keyword>
<evidence type="ECO:0000256" key="10">
    <source>
        <dbReference type="SAM" id="Phobius"/>
    </source>
</evidence>
<evidence type="ECO:0000313" key="13">
    <source>
        <dbReference type="Proteomes" id="UP001441944"/>
    </source>
</evidence>
<dbReference type="InterPro" id="IPR036890">
    <property type="entry name" value="HATPase_C_sf"/>
</dbReference>
<keyword evidence="4" id="KW-1003">Cell membrane</keyword>
<evidence type="ECO:0000256" key="5">
    <source>
        <dbReference type="ARBA" id="ARBA00022553"/>
    </source>
</evidence>
<evidence type="ECO:0000256" key="8">
    <source>
        <dbReference type="ARBA" id="ARBA00022777"/>
    </source>
</evidence>
<dbReference type="RefSeq" id="WP_353399464.1">
    <property type="nucleotide sequence ID" value="NZ_BAABWU010000006.1"/>
</dbReference>
<evidence type="ECO:0000256" key="2">
    <source>
        <dbReference type="ARBA" id="ARBA00004651"/>
    </source>
</evidence>
<accession>A0ABQ0AL03</accession>
<dbReference type="InterPro" id="IPR003594">
    <property type="entry name" value="HATPase_dom"/>
</dbReference>
<dbReference type="Pfam" id="PF02518">
    <property type="entry name" value="HATPase_c"/>
    <property type="match status" value="1"/>
</dbReference>
<keyword evidence="10" id="KW-1133">Transmembrane helix</keyword>
<gene>
    <name evidence="12" type="ORF">NBRC116598_19790</name>
</gene>
<evidence type="ECO:0000256" key="4">
    <source>
        <dbReference type="ARBA" id="ARBA00022475"/>
    </source>
</evidence>
<dbReference type="InterPro" id="IPR036097">
    <property type="entry name" value="HisK_dim/P_sf"/>
</dbReference>
<dbReference type="SUPFAM" id="SSF47384">
    <property type="entry name" value="Homodimeric domain of signal transducing histidine kinase"/>
    <property type="match status" value="1"/>
</dbReference>
<feature type="transmembrane region" description="Helical" evidence="10">
    <location>
        <begin position="12"/>
        <end position="30"/>
    </location>
</feature>
<evidence type="ECO:0000256" key="3">
    <source>
        <dbReference type="ARBA" id="ARBA00012438"/>
    </source>
</evidence>
<sequence length="494" mass="52857">MSRIWDLKTQARLWIFGGFAIGLGAAFLWLQSSRAWEQHLARSQMAGVLLYQALQGDAPAPAGLQIQALSLQSDVANDHPRGQRPEVPGGGFVTEISILGETGRALGLGSGFGPGMGASTGTVLRLMIVSDRLRYGVADLQTAPRQTAAQQLGAVTRLLARHCSDPLVFAQYGDRGWRQVEGASYWGCQAAPTDLRLLAVILAAVGLAIVLSQSGETSARFGAFARLLRQPRVLGGPDSYSAPGPAELQEIVAAVNDHLAGARAQIEKRATVLSAVSHDLGTPATRLRLRAALIQDQTLRRKLEADIDSMTGMIESVLTYTRSELSLEVPRQISLTALVEALVADYQDLDKPVSYVRMQPEVVQGAQSLFSARAGQGALPDARRVLVTARPILLQRALTNLVDNALKYGRRAVVRLEASAERAVITVEDEGSELTVAEIQEVLAPFQRGANSSAIDGFGLGLTIVATVAEQHGGTLRFDQGSQGLRASLDIQRH</sequence>
<keyword evidence="7" id="KW-0547">Nucleotide-binding</keyword>
<name>A0ABQ0AL03_9RHOB</name>
<evidence type="ECO:0000259" key="11">
    <source>
        <dbReference type="PROSITE" id="PS50109"/>
    </source>
</evidence>
<dbReference type="InterPro" id="IPR050980">
    <property type="entry name" value="2C_sensor_his_kinase"/>
</dbReference>
<dbReference type="PROSITE" id="PS50109">
    <property type="entry name" value="HIS_KIN"/>
    <property type="match status" value="1"/>
</dbReference>
<dbReference type="PRINTS" id="PR00344">
    <property type="entry name" value="BCTRLSENSOR"/>
</dbReference>
<comment type="catalytic activity">
    <reaction evidence="1">
        <text>ATP + protein L-histidine = ADP + protein N-phospho-L-histidine.</text>
        <dbReference type="EC" id="2.7.13.3"/>
    </reaction>
</comment>
<evidence type="ECO:0000256" key="7">
    <source>
        <dbReference type="ARBA" id="ARBA00022741"/>
    </source>
</evidence>
<dbReference type="PANTHER" id="PTHR44936:SF10">
    <property type="entry name" value="SENSOR PROTEIN RSTB"/>
    <property type="match status" value="1"/>
</dbReference>
<comment type="subcellular location">
    <subcellularLocation>
        <location evidence="2">Cell membrane</location>
        <topology evidence="2">Multi-pass membrane protein</topology>
    </subcellularLocation>
</comment>
<evidence type="ECO:0000256" key="6">
    <source>
        <dbReference type="ARBA" id="ARBA00022679"/>
    </source>
</evidence>
<feature type="domain" description="Histidine kinase" evidence="11">
    <location>
        <begin position="275"/>
        <end position="494"/>
    </location>
</feature>
<keyword evidence="8" id="KW-0418">Kinase</keyword>
<dbReference type="Gene3D" id="3.30.565.10">
    <property type="entry name" value="Histidine kinase-like ATPase, C-terminal domain"/>
    <property type="match status" value="1"/>
</dbReference>
<dbReference type="InterPro" id="IPR005467">
    <property type="entry name" value="His_kinase_dom"/>
</dbReference>